<evidence type="ECO:0000313" key="2">
    <source>
        <dbReference type="Proteomes" id="UP000054549"/>
    </source>
</evidence>
<dbReference type="InParanoid" id="A0A0C2SWC9"/>
<keyword evidence="2" id="KW-1185">Reference proteome</keyword>
<sequence length="471" mass="53335">MSSTDYTHHSYSEPTDAHLHPIQRLCPEVLAEIFTFCLPDVPKDLRQVEHISSRKAPLLLCSVCSSWRSLAISTPRLWQTFHFRIVDTMARNLRLRRPMTIDIDSITSGIRTWLDRSGALPLSIRVVFWIRDRGKAAQRRLILEVLLQEVSRWGSFEICENGISVTPPHFGILPMLHTLGSSIDGVPFTAAPCLKRLCLSSLPNPTSLSAIPWDRLVELTIIQKPQTISMVVEVIQCCPRLESLSLPVKEGDKDDSLTLRSIIQHDTLRRLHLDTRLPHANAIIDRLTLPALTDLSLWAYQRSSGAEARSCCSQLVHFFTRSNCGLQEFEFHCPGFRPGELLECLRHRSCQTLTQLVIKGEEKSIPMVTSTLLIFLTYPDDDGDVLLCPQLRHLTLNACYCSDKSFPGLLGRMILSRCLGRAQDTQLKLRSLQLENTYSLSKEDYELLQFAQSNCGLELGYSHINNMECVD</sequence>
<dbReference type="OrthoDB" id="2269034at2759"/>
<evidence type="ECO:0008006" key="3">
    <source>
        <dbReference type="Google" id="ProtNLM"/>
    </source>
</evidence>
<dbReference type="HOGENOM" id="CLU_018544_12_4_1"/>
<evidence type="ECO:0000313" key="1">
    <source>
        <dbReference type="EMBL" id="KIL58419.1"/>
    </source>
</evidence>
<name>A0A0C2SWC9_AMAMK</name>
<gene>
    <name evidence="1" type="ORF">M378DRAFT_132491</name>
</gene>
<dbReference type="EMBL" id="KN818338">
    <property type="protein sequence ID" value="KIL58419.1"/>
    <property type="molecule type" value="Genomic_DNA"/>
</dbReference>
<dbReference type="SUPFAM" id="SSF52047">
    <property type="entry name" value="RNI-like"/>
    <property type="match status" value="1"/>
</dbReference>
<dbReference type="PANTHER" id="PTHR38926">
    <property type="entry name" value="F-BOX DOMAIN CONTAINING PROTEIN, EXPRESSED"/>
    <property type="match status" value="1"/>
</dbReference>
<reference evidence="1 2" key="1">
    <citation type="submission" date="2014-04" db="EMBL/GenBank/DDBJ databases">
        <title>Evolutionary Origins and Diversification of the Mycorrhizal Mutualists.</title>
        <authorList>
            <consortium name="DOE Joint Genome Institute"/>
            <consortium name="Mycorrhizal Genomics Consortium"/>
            <person name="Kohler A."/>
            <person name="Kuo A."/>
            <person name="Nagy L.G."/>
            <person name="Floudas D."/>
            <person name="Copeland A."/>
            <person name="Barry K.W."/>
            <person name="Cichocki N."/>
            <person name="Veneault-Fourrey C."/>
            <person name="LaButti K."/>
            <person name="Lindquist E.A."/>
            <person name="Lipzen A."/>
            <person name="Lundell T."/>
            <person name="Morin E."/>
            <person name="Murat C."/>
            <person name="Riley R."/>
            <person name="Ohm R."/>
            <person name="Sun H."/>
            <person name="Tunlid A."/>
            <person name="Henrissat B."/>
            <person name="Grigoriev I.V."/>
            <person name="Hibbett D.S."/>
            <person name="Martin F."/>
        </authorList>
    </citation>
    <scope>NUCLEOTIDE SEQUENCE [LARGE SCALE GENOMIC DNA]</scope>
    <source>
        <strain evidence="1 2">Koide BX008</strain>
    </source>
</reference>
<dbReference type="Gene3D" id="3.80.10.10">
    <property type="entry name" value="Ribonuclease Inhibitor"/>
    <property type="match status" value="1"/>
</dbReference>
<organism evidence="1 2">
    <name type="scientific">Amanita muscaria (strain Koide BX008)</name>
    <dbReference type="NCBI Taxonomy" id="946122"/>
    <lineage>
        <taxon>Eukaryota</taxon>
        <taxon>Fungi</taxon>
        <taxon>Dikarya</taxon>
        <taxon>Basidiomycota</taxon>
        <taxon>Agaricomycotina</taxon>
        <taxon>Agaricomycetes</taxon>
        <taxon>Agaricomycetidae</taxon>
        <taxon>Agaricales</taxon>
        <taxon>Pluteineae</taxon>
        <taxon>Amanitaceae</taxon>
        <taxon>Amanita</taxon>
    </lineage>
</organism>
<protein>
    <recommendedName>
        <fullName evidence="3">F-box domain-containing protein</fullName>
    </recommendedName>
</protein>
<dbReference type="STRING" id="946122.A0A0C2SWC9"/>
<dbReference type="AlphaFoldDB" id="A0A0C2SWC9"/>
<accession>A0A0C2SWC9</accession>
<dbReference type="Proteomes" id="UP000054549">
    <property type="component" value="Unassembled WGS sequence"/>
</dbReference>
<proteinExistence type="predicted"/>
<dbReference type="InterPro" id="IPR032675">
    <property type="entry name" value="LRR_dom_sf"/>
</dbReference>
<dbReference type="PANTHER" id="PTHR38926:SF72">
    <property type="entry name" value="IM:7136021-RELATED"/>
    <property type="match status" value="1"/>
</dbReference>